<reference evidence="1" key="1">
    <citation type="submission" date="2015-04" db="UniProtKB">
        <authorList>
            <consortium name="EnsemblPlants"/>
        </authorList>
    </citation>
    <scope>IDENTIFICATION</scope>
</reference>
<accession>A0A0E0DV98</accession>
<keyword evidence="2" id="KW-1185">Reference proteome</keyword>
<dbReference type="Proteomes" id="UP000008021">
    <property type="component" value="Chromosome 5"/>
</dbReference>
<dbReference type="Gramene" id="OMERI05G23980.1">
    <property type="protein sequence ID" value="OMERI05G23980.1"/>
    <property type="gene ID" value="OMERI05G23980"/>
</dbReference>
<protein>
    <submittedName>
        <fullName evidence="1">Uncharacterized protein</fullName>
    </submittedName>
</protein>
<dbReference type="AlphaFoldDB" id="A0A0E0DV98"/>
<reference evidence="1" key="2">
    <citation type="submission" date="2018-05" db="EMBL/GenBank/DDBJ databases">
        <title>OmerRS3 (Oryza meridionalis Reference Sequence Version 3).</title>
        <authorList>
            <person name="Zhang J."/>
            <person name="Kudrna D."/>
            <person name="Lee S."/>
            <person name="Talag J."/>
            <person name="Welchert J."/>
            <person name="Wing R.A."/>
        </authorList>
    </citation>
    <scope>NUCLEOTIDE SEQUENCE [LARGE SCALE GENOMIC DNA]</scope>
    <source>
        <strain evidence="1">cv. OR44</strain>
    </source>
</reference>
<evidence type="ECO:0000313" key="1">
    <source>
        <dbReference type="EnsemblPlants" id="OMERI05G23980.1"/>
    </source>
</evidence>
<dbReference type="EnsemblPlants" id="OMERI05G23980.1">
    <property type="protein sequence ID" value="OMERI05G23980.1"/>
    <property type="gene ID" value="OMERI05G23980"/>
</dbReference>
<evidence type="ECO:0000313" key="2">
    <source>
        <dbReference type="Proteomes" id="UP000008021"/>
    </source>
</evidence>
<proteinExistence type="predicted"/>
<organism evidence="1">
    <name type="scientific">Oryza meridionalis</name>
    <dbReference type="NCBI Taxonomy" id="40149"/>
    <lineage>
        <taxon>Eukaryota</taxon>
        <taxon>Viridiplantae</taxon>
        <taxon>Streptophyta</taxon>
        <taxon>Embryophyta</taxon>
        <taxon>Tracheophyta</taxon>
        <taxon>Spermatophyta</taxon>
        <taxon>Magnoliopsida</taxon>
        <taxon>Liliopsida</taxon>
        <taxon>Poales</taxon>
        <taxon>Poaceae</taxon>
        <taxon>BOP clade</taxon>
        <taxon>Oryzoideae</taxon>
        <taxon>Oryzeae</taxon>
        <taxon>Oryzinae</taxon>
        <taxon>Oryza</taxon>
    </lineage>
</organism>
<name>A0A0E0DV98_9ORYZ</name>
<sequence>MIGLLRRQLLDPYKPPIQCEVMLLLLLEDWTPIYSAGSVATVRRSIPVGVLARPIPQVPAHLLYPFLLSFGSLSVNDLGISRPSSSKYKRDFLFKLALLLLGRHHMINKS</sequence>
<dbReference type="HOGENOM" id="CLU_2175033_0_0_1"/>